<reference evidence="1 2" key="1">
    <citation type="journal article" date="2006" name="Nature">
        <title>Global trends of whole-genome duplications revealed by the ciliate Paramecium tetraurelia.</title>
        <authorList>
            <consortium name="Genoscope"/>
            <person name="Aury J.-M."/>
            <person name="Jaillon O."/>
            <person name="Duret L."/>
            <person name="Noel B."/>
            <person name="Jubin C."/>
            <person name="Porcel B.M."/>
            <person name="Segurens B."/>
            <person name="Daubin V."/>
            <person name="Anthouard V."/>
            <person name="Aiach N."/>
            <person name="Arnaiz O."/>
            <person name="Billaut A."/>
            <person name="Beisson J."/>
            <person name="Blanc I."/>
            <person name="Bouhouche K."/>
            <person name="Camara F."/>
            <person name="Duharcourt S."/>
            <person name="Guigo R."/>
            <person name="Gogendeau D."/>
            <person name="Katinka M."/>
            <person name="Keller A.-M."/>
            <person name="Kissmehl R."/>
            <person name="Klotz C."/>
            <person name="Koll F."/>
            <person name="Le Moue A."/>
            <person name="Lepere C."/>
            <person name="Malinsky S."/>
            <person name="Nowacki M."/>
            <person name="Nowak J.K."/>
            <person name="Plattner H."/>
            <person name="Poulain J."/>
            <person name="Ruiz F."/>
            <person name="Serrano V."/>
            <person name="Zagulski M."/>
            <person name="Dessen P."/>
            <person name="Betermier M."/>
            <person name="Weissenbach J."/>
            <person name="Scarpelli C."/>
            <person name="Schachter V."/>
            <person name="Sperling L."/>
            <person name="Meyer E."/>
            <person name="Cohen J."/>
            <person name="Wincker P."/>
        </authorList>
    </citation>
    <scope>NUCLEOTIDE SEQUENCE [LARGE SCALE GENOMIC DNA]</scope>
    <source>
        <strain evidence="1 2">Stock d4-2</strain>
    </source>
</reference>
<proteinExistence type="predicted"/>
<dbReference type="EMBL" id="CT868430">
    <property type="protein sequence ID" value="CAK82579.1"/>
    <property type="molecule type" value="Genomic_DNA"/>
</dbReference>
<dbReference type="GeneID" id="5035761"/>
<protein>
    <submittedName>
        <fullName evidence="1">Uncharacterized protein</fullName>
    </submittedName>
</protein>
<accession>A0DHR2</accession>
<evidence type="ECO:0000313" key="1">
    <source>
        <dbReference type="EMBL" id="CAK82579.1"/>
    </source>
</evidence>
<dbReference type="KEGG" id="ptm:GSPATT00016966001"/>
<organism evidence="1 2">
    <name type="scientific">Paramecium tetraurelia</name>
    <dbReference type="NCBI Taxonomy" id="5888"/>
    <lineage>
        <taxon>Eukaryota</taxon>
        <taxon>Sar</taxon>
        <taxon>Alveolata</taxon>
        <taxon>Ciliophora</taxon>
        <taxon>Intramacronucleata</taxon>
        <taxon>Oligohymenophorea</taxon>
        <taxon>Peniculida</taxon>
        <taxon>Parameciidae</taxon>
        <taxon>Paramecium</taxon>
    </lineage>
</organism>
<dbReference type="OrthoDB" id="318892at2759"/>
<name>A0DHR2_PARTE</name>
<dbReference type="AlphaFoldDB" id="A0DHR2"/>
<gene>
    <name evidence="1" type="ORF">GSPATT00016966001</name>
</gene>
<dbReference type="RefSeq" id="XP_001449976.1">
    <property type="nucleotide sequence ID" value="XM_001449939.1"/>
</dbReference>
<keyword evidence="2" id="KW-1185">Reference proteome</keyword>
<evidence type="ECO:0000313" key="2">
    <source>
        <dbReference type="Proteomes" id="UP000000600"/>
    </source>
</evidence>
<sequence length="163" mass="18469">MQAKRDIAIEMEMMIDSTEHLTNLRGDSHKDQITDLDVENQSMNRKASQIDLEFQKLLCSLMESKLSENTISQVSASIQSQVLDLLKRLTGSLIMEIPKGPQIIQSLYLIILKFSLLSIVECNSEDQKVNKESEQVVVEEVELVSRIEGYPNKKGISISFIQI</sequence>
<dbReference type="HOGENOM" id="CLU_1647015_0_0_1"/>
<dbReference type="Proteomes" id="UP000000600">
    <property type="component" value="Unassembled WGS sequence"/>
</dbReference>
<dbReference type="InParanoid" id="A0DHR2"/>